<evidence type="ECO:0000256" key="1">
    <source>
        <dbReference type="SAM" id="MobiDB-lite"/>
    </source>
</evidence>
<dbReference type="EMBL" id="JAINUF010000014">
    <property type="protein sequence ID" value="KAJ8342284.1"/>
    <property type="molecule type" value="Genomic_DNA"/>
</dbReference>
<name>A0A9Q1IK02_SYNKA</name>
<protein>
    <submittedName>
        <fullName evidence="2">Uncharacterized protein</fullName>
    </submittedName>
</protein>
<keyword evidence="3" id="KW-1185">Reference proteome</keyword>
<feature type="region of interest" description="Disordered" evidence="1">
    <location>
        <begin position="27"/>
        <end position="85"/>
    </location>
</feature>
<dbReference type="AlphaFoldDB" id="A0A9Q1IK02"/>
<organism evidence="2 3">
    <name type="scientific">Synaphobranchus kaupii</name>
    <name type="common">Kaup's arrowtooth eel</name>
    <dbReference type="NCBI Taxonomy" id="118154"/>
    <lineage>
        <taxon>Eukaryota</taxon>
        <taxon>Metazoa</taxon>
        <taxon>Chordata</taxon>
        <taxon>Craniata</taxon>
        <taxon>Vertebrata</taxon>
        <taxon>Euteleostomi</taxon>
        <taxon>Actinopterygii</taxon>
        <taxon>Neopterygii</taxon>
        <taxon>Teleostei</taxon>
        <taxon>Anguilliformes</taxon>
        <taxon>Synaphobranchidae</taxon>
        <taxon>Synaphobranchus</taxon>
    </lineage>
</organism>
<accession>A0A9Q1IK02</accession>
<reference evidence="2" key="1">
    <citation type="journal article" date="2023" name="Science">
        <title>Genome structures resolve the early diversification of teleost fishes.</title>
        <authorList>
            <person name="Parey E."/>
            <person name="Louis A."/>
            <person name="Montfort J."/>
            <person name="Bouchez O."/>
            <person name="Roques C."/>
            <person name="Iampietro C."/>
            <person name="Lluch J."/>
            <person name="Castinel A."/>
            <person name="Donnadieu C."/>
            <person name="Desvignes T."/>
            <person name="Floi Bucao C."/>
            <person name="Jouanno E."/>
            <person name="Wen M."/>
            <person name="Mejri S."/>
            <person name="Dirks R."/>
            <person name="Jansen H."/>
            <person name="Henkel C."/>
            <person name="Chen W.J."/>
            <person name="Zahm M."/>
            <person name="Cabau C."/>
            <person name="Klopp C."/>
            <person name="Thompson A.W."/>
            <person name="Robinson-Rechavi M."/>
            <person name="Braasch I."/>
            <person name="Lecointre G."/>
            <person name="Bobe J."/>
            <person name="Postlethwait J.H."/>
            <person name="Berthelot C."/>
            <person name="Roest Crollius H."/>
            <person name="Guiguen Y."/>
        </authorList>
    </citation>
    <scope>NUCLEOTIDE SEQUENCE</scope>
    <source>
        <strain evidence="2">WJC10195</strain>
    </source>
</reference>
<dbReference type="Proteomes" id="UP001152622">
    <property type="component" value="Chromosome 14"/>
</dbReference>
<comment type="caution">
    <text evidence="2">The sequence shown here is derived from an EMBL/GenBank/DDBJ whole genome shotgun (WGS) entry which is preliminary data.</text>
</comment>
<proteinExistence type="predicted"/>
<sequence length="140" mass="15898">MNAGKYIYQSHRCFLPVRRCQRPAQQSGLCPLPRMQGGVTHDGHTHRAELPSSTAQGQHSPAPREWPQSLDQHNPPPPTSAPRSRCQVCQKGFQFQAHAEETPEVPQRCQETPVQLLRQGLQRHLRLKETRAHAHRRAAL</sequence>
<evidence type="ECO:0000313" key="2">
    <source>
        <dbReference type="EMBL" id="KAJ8342284.1"/>
    </source>
</evidence>
<evidence type="ECO:0000313" key="3">
    <source>
        <dbReference type="Proteomes" id="UP001152622"/>
    </source>
</evidence>
<gene>
    <name evidence="2" type="ORF">SKAU_G00322120</name>
</gene>